<sequence>MNGNFSTGGADLVPSMSEFFFHDASASLVRDGELVAAVEEERLNRIKKTTKFPVNAIRACLDAAGVTPGDIDAVGFYFRENHMDAVLNHLYTEHQRVPVRFSRELVKLRLREEFGWDLPDEKLVYAPHHDAHAMSTYMHSGMREALVVVLDGRGEENSGTVYHGSDGRLEKLADYSVMQSLGVLYLNATQLLGYGFGDEYKVMGLAPYGDPATYRKLFAQLYTLRENGAYDLHPNLTVPNLVSPLFLEHGFLPRRKGEPFTQEHKDFAAGLQEAVETIALHVFGHWAAATGLPGLCFGGGVAHNSSLNGVLLASGLFREVFIHPASHDAGAGEGAAFVAMAELGHRLPPGERLRNACVGPDLGTEAQVEARLAAWDAVVEVERQADVVDTAARLLADGAVLGWAQGRSEFGPRALGNRSIIADARPAENQTRINAMVKKRESFRPFAPVVAAEDAKSYFDLPDTVAAYEFMSFVVPVLPERRAELGAVTHVDGTARVQLVDPLSNARFHRLVTKFGELTGTPVLLNTSFNNHAEPIVQSVDDVVTSFLTTELDYLVVEDFLVRRRSDARAGLDSLVPAFRPVTRLAERSGDGSAAAVTVAREIHLDYSGGPVATVSEPLYELLRRVDGRTTLGALLAAAGGEPDAVRDELYDLWQQRLLNLTPA</sequence>
<evidence type="ECO:0000313" key="5">
    <source>
        <dbReference type="Proteomes" id="UP000014139"/>
    </source>
</evidence>
<comment type="similarity">
    <text evidence="1">Belongs to the NodU/CmcH family.</text>
</comment>
<dbReference type="PANTHER" id="PTHR34847">
    <property type="entry name" value="NODULATION PROTEIN U"/>
    <property type="match status" value="1"/>
</dbReference>
<dbReference type="PANTHER" id="PTHR34847:SF1">
    <property type="entry name" value="NODULATION PROTEIN U"/>
    <property type="match status" value="1"/>
</dbReference>
<dbReference type="Gene3D" id="3.90.870.20">
    <property type="entry name" value="Carbamoyltransferase, C-terminal domain"/>
    <property type="match status" value="1"/>
</dbReference>
<dbReference type="InterPro" id="IPR051338">
    <property type="entry name" value="NodU/CmcH_Carbamoyltrnsfr"/>
</dbReference>
<evidence type="ECO:0000259" key="2">
    <source>
        <dbReference type="Pfam" id="PF02543"/>
    </source>
</evidence>
<dbReference type="InterPro" id="IPR043129">
    <property type="entry name" value="ATPase_NBD"/>
</dbReference>
<dbReference type="Gene3D" id="3.30.420.40">
    <property type="match status" value="2"/>
</dbReference>
<feature type="domain" description="Carbamoyltransferase" evidence="2">
    <location>
        <begin position="19"/>
        <end position="336"/>
    </location>
</feature>
<dbReference type="AlphaFoldDB" id="R1HLD4"/>
<dbReference type="InterPro" id="IPR038152">
    <property type="entry name" value="Carbam_trans_C_sf"/>
</dbReference>
<dbReference type="InterPro" id="IPR003696">
    <property type="entry name" value="Carbtransf_dom"/>
</dbReference>
<feature type="domain" description="Carbamoyltransferase C-terminal" evidence="3">
    <location>
        <begin position="392"/>
        <end position="564"/>
    </location>
</feature>
<gene>
    <name evidence="4" type="ORF">H480_32088</name>
</gene>
<comment type="caution">
    <text evidence="4">The sequence shown here is derived from an EMBL/GenBank/DDBJ whole genome shotgun (WGS) entry which is preliminary data.</text>
</comment>
<evidence type="ECO:0000313" key="4">
    <source>
        <dbReference type="EMBL" id="EOD64380.1"/>
    </source>
</evidence>
<evidence type="ECO:0000256" key="1">
    <source>
        <dbReference type="ARBA" id="ARBA00006129"/>
    </source>
</evidence>
<dbReference type="Pfam" id="PF02543">
    <property type="entry name" value="Carbam_trans_N"/>
    <property type="match status" value="1"/>
</dbReference>
<reference evidence="4 5" key="1">
    <citation type="submission" date="2013-02" db="EMBL/GenBank/DDBJ databases">
        <title>Draft genome sequence of Amycolatopsis vancoresmycina strain DSM 44592T.</title>
        <authorList>
            <person name="Kumar S."/>
            <person name="Kaur N."/>
            <person name="Kaur C."/>
            <person name="Raghava G.P.S."/>
            <person name="Mayilraj S."/>
        </authorList>
    </citation>
    <scope>NUCLEOTIDE SEQUENCE [LARGE SCALE GENOMIC DNA]</scope>
    <source>
        <strain evidence="4 5">DSM 44592</strain>
    </source>
</reference>
<dbReference type="SUPFAM" id="SSF53067">
    <property type="entry name" value="Actin-like ATPase domain"/>
    <property type="match status" value="1"/>
</dbReference>
<keyword evidence="4" id="KW-0808">Transferase</keyword>
<protein>
    <submittedName>
        <fullName evidence="4">Carbomoyltransferase</fullName>
    </submittedName>
</protein>
<dbReference type="CDD" id="cd24099">
    <property type="entry name" value="ASKHA_NBD_NovN-like_N"/>
    <property type="match status" value="1"/>
</dbReference>
<keyword evidence="5" id="KW-1185">Reference proteome</keyword>
<dbReference type="Proteomes" id="UP000014139">
    <property type="component" value="Unassembled WGS sequence"/>
</dbReference>
<evidence type="ECO:0000259" key="3">
    <source>
        <dbReference type="Pfam" id="PF16861"/>
    </source>
</evidence>
<name>R1HLD4_9PSEU</name>
<dbReference type="InterPro" id="IPR031730">
    <property type="entry name" value="Carbam_trans_C"/>
</dbReference>
<dbReference type="Pfam" id="PF16861">
    <property type="entry name" value="Carbam_trans_C"/>
    <property type="match status" value="1"/>
</dbReference>
<dbReference type="GO" id="GO:0016740">
    <property type="term" value="F:transferase activity"/>
    <property type="evidence" value="ECO:0007669"/>
    <property type="project" value="UniProtKB-KW"/>
</dbReference>
<proteinExistence type="inferred from homology"/>
<dbReference type="EMBL" id="AOUO01000514">
    <property type="protein sequence ID" value="EOD64380.1"/>
    <property type="molecule type" value="Genomic_DNA"/>
</dbReference>
<organism evidence="4 5">
    <name type="scientific">Amycolatopsis vancoresmycina DSM 44592</name>
    <dbReference type="NCBI Taxonomy" id="1292037"/>
    <lineage>
        <taxon>Bacteria</taxon>
        <taxon>Bacillati</taxon>
        <taxon>Actinomycetota</taxon>
        <taxon>Actinomycetes</taxon>
        <taxon>Pseudonocardiales</taxon>
        <taxon>Pseudonocardiaceae</taxon>
        <taxon>Amycolatopsis</taxon>
    </lineage>
</organism>
<dbReference type="eggNOG" id="COG2192">
    <property type="taxonomic scope" value="Bacteria"/>
</dbReference>
<accession>R1HLD4</accession>
<dbReference type="PATRIC" id="fig|1292037.4.peg.6037"/>